<sequence length="343" mass="37781">MCKSSLDFVFNPALLYWCDGGQWNAYVIPGQPSSTSLPWPDCSSQVNPPSWFKTSGQYLVGNYFFDGDANADPNVRDAIRTQFIGLMKSPLVPPPFCLINPQCTEENIKLCVGASDIPVLDTEPPVFTDCPKDIMIDDNTVTDYIRINWNRPTATDNSGVPPSVTSNRQSGALFRVPGSHVVSYKAIDAAGNEATCTFRITLKRKTCPLYAPPKNGALACLDNNGENSYCVPMCPSSLDFVFDPAYLYYCIGAQWNFYIFPGQVPSSSLPWPDCSNQASPSQIKTSGFKSMYFDGDARDPSVQDAIKTKFVEFLKAPYFPPPFCLFRPECTEANVKVYAGALA</sequence>
<evidence type="ECO:0000256" key="1">
    <source>
        <dbReference type="ARBA" id="ARBA00022737"/>
    </source>
</evidence>
<dbReference type="OrthoDB" id="5969849at2759"/>
<dbReference type="Proteomes" id="UP001163046">
    <property type="component" value="Unassembled WGS sequence"/>
</dbReference>
<reference evidence="3" key="1">
    <citation type="submission" date="2023-01" db="EMBL/GenBank/DDBJ databases">
        <title>Genome assembly of the deep-sea coral Lophelia pertusa.</title>
        <authorList>
            <person name="Herrera S."/>
            <person name="Cordes E."/>
        </authorList>
    </citation>
    <scope>NUCLEOTIDE SEQUENCE</scope>
    <source>
        <strain evidence="3">USNM1676648</strain>
        <tissue evidence="3">Polyp</tissue>
    </source>
</reference>
<gene>
    <name evidence="3" type="ORF">OS493_026654</name>
</gene>
<accession>A0A9X0CDP5</accession>
<dbReference type="AlphaFoldDB" id="A0A9X0CDP5"/>
<proteinExistence type="predicted"/>
<keyword evidence="1" id="KW-0677">Repeat</keyword>
<feature type="domain" description="HYR" evidence="2">
    <location>
        <begin position="120"/>
        <end position="204"/>
    </location>
</feature>
<evidence type="ECO:0000259" key="2">
    <source>
        <dbReference type="PROSITE" id="PS50825"/>
    </source>
</evidence>
<dbReference type="EMBL" id="MU827800">
    <property type="protein sequence ID" value="KAJ7327775.1"/>
    <property type="molecule type" value="Genomic_DNA"/>
</dbReference>
<name>A0A9X0CDP5_9CNID</name>
<evidence type="ECO:0000313" key="3">
    <source>
        <dbReference type="EMBL" id="KAJ7327775.1"/>
    </source>
</evidence>
<dbReference type="InterPro" id="IPR043555">
    <property type="entry name" value="SRPX-like"/>
</dbReference>
<protein>
    <recommendedName>
        <fullName evidence="2">HYR domain-containing protein</fullName>
    </recommendedName>
</protein>
<dbReference type="PROSITE" id="PS50825">
    <property type="entry name" value="HYR"/>
    <property type="match status" value="1"/>
</dbReference>
<evidence type="ECO:0000313" key="4">
    <source>
        <dbReference type="Proteomes" id="UP001163046"/>
    </source>
</evidence>
<dbReference type="InterPro" id="IPR003410">
    <property type="entry name" value="HYR_dom"/>
</dbReference>
<comment type="caution">
    <text evidence="3">The sequence shown here is derived from an EMBL/GenBank/DDBJ whole genome shotgun (WGS) entry which is preliminary data.</text>
</comment>
<dbReference type="PANTHER" id="PTHR46343:SF2">
    <property type="entry name" value="SUSHI_VON WILLEBRAND FACTOR TYPE A_EGF_PENTRAXIN DOMAIN-CONTAINING 1"/>
    <property type="match status" value="1"/>
</dbReference>
<organism evidence="3 4">
    <name type="scientific">Desmophyllum pertusum</name>
    <dbReference type="NCBI Taxonomy" id="174260"/>
    <lineage>
        <taxon>Eukaryota</taxon>
        <taxon>Metazoa</taxon>
        <taxon>Cnidaria</taxon>
        <taxon>Anthozoa</taxon>
        <taxon>Hexacorallia</taxon>
        <taxon>Scleractinia</taxon>
        <taxon>Caryophylliina</taxon>
        <taxon>Caryophylliidae</taxon>
        <taxon>Desmophyllum</taxon>
    </lineage>
</organism>
<keyword evidence="4" id="KW-1185">Reference proteome</keyword>
<dbReference type="Pfam" id="PF02494">
    <property type="entry name" value="HYR"/>
    <property type="match status" value="1"/>
</dbReference>
<dbReference type="PANTHER" id="PTHR46343">
    <property type="entry name" value="HYR DOMAIN-CONTAINING PROTEIN"/>
    <property type="match status" value="1"/>
</dbReference>